<dbReference type="EMBL" id="KQ976662">
    <property type="protein sequence ID" value="KYM78406.1"/>
    <property type="molecule type" value="Genomic_DNA"/>
</dbReference>
<reference evidence="2 3" key="1">
    <citation type="submission" date="2015-09" db="EMBL/GenBank/DDBJ databases">
        <title>Atta colombica WGS genome.</title>
        <authorList>
            <person name="Nygaard S."/>
            <person name="Hu H."/>
            <person name="Boomsma J."/>
            <person name="Zhang G."/>
        </authorList>
    </citation>
    <scope>NUCLEOTIDE SEQUENCE [LARGE SCALE GENOMIC DNA]</scope>
    <source>
        <strain evidence="2">Treedump-2</strain>
        <tissue evidence="2">Whole body</tissue>
    </source>
</reference>
<accession>A0A195B1Q8</accession>
<evidence type="ECO:0000313" key="3">
    <source>
        <dbReference type="Proteomes" id="UP000078540"/>
    </source>
</evidence>
<organism evidence="2 3">
    <name type="scientific">Atta colombica</name>
    <dbReference type="NCBI Taxonomy" id="520822"/>
    <lineage>
        <taxon>Eukaryota</taxon>
        <taxon>Metazoa</taxon>
        <taxon>Ecdysozoa</taxon>
        <taxon>Arthropoda</taxon>
        <taxon>Hexapoda</taxon>
        <taxon>Insecta</taxon>
        <taxon>Pterygota</taxon>
        <taxon>Neoptera</taxon>
        <taxon>Endopterygota</taxon>
        <taxon>Hymenoptera</taxon>
        <taxon>Apocrita</taxon>
        <taxon>Aculeata</taxon>
        <taxon>Formicoidea</taxon>
        <taxon>Formicidae</taxon>
        <taxon>Myrmicinae</taxon>
        <taxon>Atta</taxon>
    </lineage>
</organism>
<feature type="compositionally biased region" description="Basic and acidic residues" evidence="1">
    <location>
        <begin position="26"/>
        <end position="45"/>
    </location>
</feature>
<gene>
    <name evidence="2" type="ORF">ALC53_11061</name>
</gene>
<evidence type="ECO:0000313" key="2">
    <source>
        <dbReference type="EMBL" id="KYM78406.1"/>
    </source>
</evidence>
<protein>
    <submittedName>
        <fullName evidence="2">Uncharacterized protein</fullName>
    </submittedName>
</protein>
<dbReference type="AlphaFoldDB" id="A0A195B1Q8"/>
<feature type="region of interest" description="Disordered" evidence="1">
    <location>
        <begin position="24"/>
        <end position="46"/>
    </location>
</feature>
<dbReference type="Proteomes" id="UP000078540">
    <property type="component" value="Unassembled WGS sequence"/>
</dbReference>
<sequence>MSRGGQVRVKMEGGRKILSMDTVEVAGRRTKETRKEKPKGDDRQVERRRKFISKEMWDDAPDLVLMNLDLEKDALLRMVSLTHTHGIRLVYSAYVATFLYEKRNLHRPQTEYRSAITQDGSNLCTTAAIRMAPLEFACVRPYSYYATYVFVAEYVLTANETPTGSMPPIRSSIPRRLSVKVCPETLPEIHARVQIAIKTNVLREFPFQSVIRSNPGVTDSHIEIHRCYLRCDKLDEIVTSTYFDVKRDTT</sequence>
<name>A0A195B1Q8_9HYME</name>
<proteinExistence type="predicted"/>
<evidence type="ECO:0000256" key="1">
    <source>
        <dbReference type="SAM" id="MobiDB-lite"/>
    </source>
</evidence>
<keyword evidence="3" id="KW-1185">Reference proteome</keyword>